<dbReference type="Proteomes" id="UP001623558">
    <property type="component" value="Unassembled WGS sequence"/>
</dbReference>
<sequence>MIIDLLRNKRIMIVVAHPDDELLGLGATMNKLITEYGVIAHVIILGEGITSRSDNRDPELWKEELAIHNANIRSAQKAIGYQSVSIYSLPDNRFDTVALLDIIKIIEAEKEGFSPEIIFTHHGGDVNIDHQRCFEAVITACRPMAHEKVKTIITFETPSGTEWRSPTDPRHFLPNMFISVSEENVNAKILGMQSYEFEKRAYPHPRSPEALMIQAQRWGISVGVNLAEAFTIVRCVQD</sequence>
<name>A0ABW8RTK0_9BACT</name>
<dbReference type="Pfam" id="PF02585">
    <property type="entry name" value="PIG-L"/>
    <property type="match status" value="1"/>
</dbReference>
<accession>A0ABW8RTK0</accession>
<dbReference type="PANTHER" id="PTHR12993:SF30">
    <property type="entry name" value="N-ACETYL-ALPHA-D-GLUCOSAMINYL L-MALATE DEACETYLASE 1"/>
    <property type="match status" value="1"/>
</dbReference>
<organism evidence="1 2">
    <name type="scientific">Aquirufa salirivi</name>
    <dbReference type="NCBI Taxonomy" id="3104729"/>
    <lineage>
        <taxon>Bacteria</taxon>
        <taxon>Pseudomonadati</taxon>
        <taxon>Bacteroidota</taxon>
        <taxon>Cytophagia</taxon>
        <taxon>Cytophagales</taxon>
        <taxon>Flectobacillaceae</taxon>
        <taxon>Aquirufa</taxon>
    </lineage>
</organism>
<dbReference type="EC" id="3.5.1.-" evidence="1"/>
<dbReference type="GO" id="GO:0016787">
    <property type="term" value="F:hydrolase activity"/>
    <property type="evidence" value="ECO:0007669"/>
    <property type="project" value="UniProtKB-KW"/>
</dbReference>
<reference evidence="1 2" key="1">
    <citation type="submission" date="2024-07" db="EMBL/GenBank/DDBJ databases">
        <authorList>
            <person name="Pitt A."/>
            <person name="Hahn M.W."/>
        </authorList>
    </citation>
    <scope>NUCLEOTIDE SEQUENCE [LARGE SCALE GENOMIC DNA]</scope>
    <source>
        <strain evidence="1 2">1-SAACH-A3</strain>
    </source>
</reference>
<dbReference type="InterPro" id="IPR024078">
    <property type="entry name" value="LmbE-like_dom_sf"/>
</dbReference>
<evidence type="ECO:0000313" key="1">
    <source>
        <dbReference type="EMBL" id="MFL0162058.1"/>
    </source>
</evidence>
<proteinExistence type="predicted"/>
<comment type="caution">
    <text evidence="1">The sequence shown here is derived from an EMBL/GenBank/DDBJ whole genome shotgun (WGS) entry which is preliminary data.</text>
</comment>
<dbReference type="Gene3D" id="3.40.50.10320">
    <property type="entry name" value="LmbE-like"/>
    <property type="match status" value="1"/>
</dbReference>
<keyword evidence="1" id="KW-0378">Hydrolase</keyword>
<evidence type="ECO:0000313" key="2">
    <source>
        <dbReference type="Proteomes" id="UP001623558"/>
    </source>
</evidence>
<protein>
    <submittedName>
        <fullName evidence="1">PIG-L family deacetylase</fullName>
        <ecNumber evidence="1">3.5.1.-</ecNumber>
    </submittedName>
</protein>
<keyword evidence="2" id="KW-1185">Reference proteome</keyword>
<dbReference type="SUPFAM" id="SSF102588">
    <property type="entry name" value="LmbE-like"/>
    <property type="match status" value="1"/>
</dbReference>
<dbReference type="RefSeq" id="WP_406750759.1">
    <property type="nucleotide sequence ID" value="NZ_JBEWZH010000004.1"/>
</dbReference>
<dbReference type="EMBL" id="JBEWZH010000004">
    <property type="protein sequence ID" value="MFL0162058.1"/>
    <property type="molecule type" value="Genomic_DNA"/>
</dbReference>
<dbReference type="PANTHER" id="PTHR12993">
    <property type="entry name" value="N-ACETYLGLUCOSAMINYL-PHOSPHATIDYLINOSITOL DE-N-ACETYLASE-RELATED"/>
    <property type="match status" value="1"/>
</dbReference>
<gene>
    <name evidence="1" type="ORF">U0R11_06610</name>
</gene>
<dbReference type="InterPro" id="IPR003737">
    <property type="entry name" value="GlcNAc_PI_deacetylase-related"/>
</dbReference>